<dbReference type="CDD" id="cd17535">
    <property type="entry name" value="REC_NarL-like"/>
    <property type="match status" value="1"/>
</dbReference>
<dbReference type="PROSITE" id="PS00622">
    <property type="entry name" value="HTH_LUXR_1"/>
    <property type="match status" value="1"/>
</dbReference>
<gene>
    <name evidence="8" type="ORF">DVJ77_02270</name>
</gene>
<organism evidence="8 9">
    <name type="scientific">Dyella tabacisoli</name>
    <dbReference type="NCBI Taxonomy" id="2282381"/>
    <lineage>
        <taxon>Bacteria</taxon>
        <taxon>Pseudomonadati</taxon>
        <taxon>Pseudomonadota</taxon>
        <taxon>Gammaproteobacteria</taxon>
        <taxon>Lysobacterales</taxon>
        <taxon>Rhodanobacteraceae</taxon>
        <taxon>Dyella</taxon>
    </lineage>
</organism>
<dbReference type="GO" id="GO:0003677">
    <property type="term" value="F:DNA binding"/>
    <property type="evidence" value="ECO:0007669"/>
    <property type="project" value="UniProtKB-KW"/>
</dbReference>
<dbReference type="CDD" id="cd06170">
    <property type="entry name" value="LuxR_C_like"/>
    <property type="match status" value="1"/>
</dbReference>
<dbReference type="InterPro" id="IPR011006">
    <property type="entry name" value="CheY-like_superfamily"/>
</dbReference>
<keyword evidence="9" id="KW-1185">Reference proteome</keyword>
<evidence type="ECO:0000256" key="2">
    <source>
        <dbReference type="ARBA" id="ARBA00023015"/>
    </source>
</evidence>
<feature type="domain" description="HTH luxR-type" evidence="6">
    <location>
        <begin position="147"/>
        <end position="212"/>
    </location>
</feature>
<evidence type="ECO:0000313" key="9">
    <source>
        <dbReference type="Proteomes" id="UP000253782"/>
    </source>
</evidence>
<evidence type="ECO:0000256" key="5">
    <source>
        <dbReference type="PROSITE-ProRule" id="PRU00169"/>
    </source>
</evidence>
<dbReference type="Pfam" id="PF00072">
    <property type="entry name" value="Response_reg"/>
    <property type="match status" value="1"/>
</dbReference>
<dbReference type="Proteomes" id="UP000253782">
    <property type="component" value="Unassembled WGS sequence"/>
</dbReference>
<dbReference type="GO" id="GO:0000160">
    <property type="term" value="P:phosphorelay signal transduction system"/>
    <property type="evidence" value="ECO:0007669"/>
    <property type="project" value="InterPro"/>
</dbReference>
<evidence type="ECO:0000259" key="6">
    <source>
        <dbReference type="PROSITE" id="PS50043"/>
    </source>
</evidence>
<dbReference type="InterPro" id="IPR016032">
    <property type="entry name" value="Sig_transdc_resp-reg_C-effctor"/>
</dbReference>
<dbReference type="SUPFAM" id="SSF52172">
    <property type="entry name" value="CheY-like"/>
    <property type="match status" value="1"/>
</dbReference>
<feature type="modified residue" description="4-aspartylphosphate" evidence="5">
    <location>
        <position position="54"/>
    </location>
</feature>
<feature type="domain" description="Response regulatory" evidence="7">
    <location>
        <begin position="3"/>
        <end position="119"/>
    </location>
</feature>
<evidence type="ECO:0000256" key="3">
    <source>
        <dbReference type="ARBA" id="ARBA00023125"/>
    </source>
</evidence>
<evidence type="ECO:0000256" key="4">
    <source>
        <dbReference type="ARBA" id="ARBA00023163"/>
    </source>
</evidence>
<dbReference type="InterPro" id="IPR058245">
    <property type="entry name" value="NreC/VraR/RcsB-like_REC"/>
</dbReference>
<keyword evidence="4" id="KW-0804">Transcription</keyword>
<dbReference type="PANTHER" id="PTHR43214">
    <property type="entry name" value="TWO-COMPONENT RESPONSE REGULATOR"/>
    <property type="match status" value="1"/>
</dbReference>
<dbReference type="PROSITE" id="PS50110">
    <property type="entry name" value="RESPONSE_REGULATORY"/>
    <property type="match status" value="1"/>
</dbReference>
<sequence length="238" mass="26032">MIRIVVADSRGLAREGLTSLFAGHAEMLVIGQADNGLDSVRLAVEHEPDVVLMDIALPLLNGIEATRRILARSTRTRTICIAADRSIARIRAAFNAGVSGYLSDSCSFRELLDAIHAVCLQQVYLSPGIAHVLVNDYRAVQTGGVGQATAFVLLTPREREITQMLSEGHSTKDVAIRLHVSEKTVGTHREHIMQKLNLRGIAELTRYALREGLTSLEIPDHATVQPAPVSMLRRVRCV</sequence>
<dbReference type="AlphaFoldDB" id="A0A369UUM6"/>
<dbReference type="Pfam" id="PF00196">
    <property type="entry name" value="GerE"/>
    <property type="match status" value="1"/>
</dbReference>
<dbReference type="Gene3D" id="3.40.50.2300">
    <property type="match status" value="1"/>
</dbReference>
<dbReference type="SMART" id="SM00421">
    <property type="entry name" value="HTH_LUXR"/>
    <property type="match status" value="1"/>
</dbReference>
<dbReference type="RefSeq" id="WP_114843820.1">
    <property type="nucleotide sequence ID" value="NZ_JBHSPE010000001.1"/>
</dbReference>
<dbReference type="PRINTS" id="PR00038">
    <property type="entry name" value="HTHLUXR"/>
</dbReference>
<dbReference type="GO" id="GO:0006355">
    <property type="term" value="P:regulation of DNA-templated transcription"/>
    <property type="evidence" value="ECO:0007669"/>
    <property type="project" value="InterPro"/>
</dbReference>
<keyword evidence="1 5" id="KW-0597">Phosphoprotein</keyword>
<dbReference type="InterPro" id="IPR001789">
    <property type="entry name" value="Sig_transdc_resp-reg_receiver"/>
</dbReference>
<protein>
    <submittedName>
        <fullName evidence="8">DNA-binding response regulator</fullName>
    </submittedName>
</protein>
<accession>A0A369UUM6</accession>
<evidence type="ECO:0000256" key="1">
    <source>
        <dbReference type="ARBA" id="ARBA00022553"/>
    </source>
</evidence>
<evidence type="ECO:0000313" key="8">
    <source>
        <dbReference type="EMBL" id="RDD83428.1"/>
    </source>
</evidence>
<keyword evidence="3 8" id="KW-0238">DNA-binding</keyword>
<proteinExistence type="predicted"/>
<dbReference type="InterPro" id="IPR039420">
    <property type="entry name" value="WalR-like"/>
</dbReference>
<name>A0A369UUM6_9GAMM</name>
<comment type="caution">
    <text evidence="8">The sequence shown here is derived from an EMBL/GenBank/DDBJ whole genome shotgun (WGS) entry which is preliminary data.</text>
</comment>
<dbReference type="SMART" id="SM00448">
    <property type="entry name" value="REC"/>
    <property type="match status" value="1"/>
</dbReference>
<keyword evidence="2" id="KW-0805">Transcription regulation</keyword>
<dbReference type="PROSITE" id="PS50043">
    <property type="entry name" value="HTH_LUXR_2"/>
    <property type="match status" value="1"/>
</dbReference>
<dbReference type="OrthoDB" id="9796655at2"/>
<dbReference type="SUPFAM" id="SSF46894">
    <property type="entry name" value="C-terminal effector domain of the bipartite response regulators"/>
    <property type="match status" value="1"/>
</dbReference>
<reference evidence="8 9" key="1">
    <citation type="submission" date="2018-07" db="EMBL/GenBank/DDBJ databases">
        <title>Dyella tabacisoli L4-6T, whole genome shotgun sequence.</title>
        <authorList>
            <person name="Zhou X.-K."/>
            <person name="Li W.-J."/>
            <person name="Duan Y.-Q."/>
        </authorList>
    </citation>
    <scope>NUCLEOTIDE SEQUENCE [LARGE SCALE GENOMIC DNA]</scope>
    <source>
        <strain evidence="8 9">L4-6</strain>
    </source>
</reference>
<dbReference type="EMBL" id="QQAH01000001">
    <property type="protein sequence ID" value="RDD83428.1"/>
    <property type="molecule type" value="Genomic_DNA"/>
</dbReference>
<evidence type="ECO:0000259" key="7">
    <source>
        <dbReference type="PROSITE" id="PS50110"/>
    </source>
</evidence>
<dbReference type="PANTHER" id="PTHR43214:SF41">
    <property type="entry name" value="NITRATE_NITRITE RESPONSE REGULATOR PROTEIN NARP"/>
    <property type="match status" value="1"/>
</dbReference>
<dbReference type="InterPro" id="IPR000792">
    <property type="entry name" value="Tscrpt_reg_LuxR_C"/>
</dbReference>